<dbReference type="SMART" id="SM00267">
    <property type="entry name" value="GGDEF"/>
    <property type="match status" value="1"/>
</dbReference>
<evidence type="ECO:0000313" key="3">
    <source>
        <dbReference type="EMBL" id="GAA3383475.1"/>
    </source>
</evidence>
<organism evidence="3 4">
    <name type="scientific">Cryptosporangium minutisporangium</name>
    <dbReference type="NCBI Taxonomy" id="113569"/>
    <lineage>
        <taxon>Bacteria</taxon>
        <taxon>Bacillati</taxon>
        <taxon>Actinomycetota</taxon>
        <taxon>Actinomycetes</taxon>
        <taxon>Cryptosporangiales</taxon>
        <taxon>Cryptosporangiaceae</taxon>
        <taxon>Cryptosporangium</taxon>
    </lineage>
</organism>
<dbReference type="Proteomes" id="UP001501676">
    <property type="component" value="Unassembled WGS sequence"/>
</dbReference>
<feature type="transmembrane region" description="Helical" evidence="1">
    <location>
        <begin position="72"/>
        <end position="90"/>
    </location>
</feature>
<feature type="transmembrane region" description="Helical" evidence="1">
    <location>
        <begin position="43"/>
        <end position="60"/>
    </location>
</feature>
<keyword evidence="1" id="KW-1133">Transmembrane helix</keyword>
<dbReference type="PANTHER" id="PTHR46663">
    <property type="entry name" value="DIGUANYLATE CYCLASE DGCT-RELATED"/>
    <property type="match status" value="1"/>
</dbReference>
<keyword evidence="1" id="KW-0812">Transmembrane</keyword>
<sequence>MATRSHRDAVVDIDSSAPVMSAMFEDSATAIRRRRRATETMSIVARLLGLTMAAAAVLLAADTWSNDIPPTIVPIGPLCLIACVLGAAALRTTSERRYRRLNAAQCALDVAAALAAVLSVPTLGQDLSVALLVLPAMWASVRFGLGPRATVIAWLATVLAYAAVLALGLDPWDQDLASSGPMDRSALLYFAPAAALGLLAAWTTGSQTRAVTRHLATVEQARAVLQHQATHDSLTGVANRTALRHGVAATTSAGAVMVIDLDGFKAVNDTYGHAAGDWILQSVAARLTRAIRPGDVAVRVGGDEFVLVLPHADEQTTADLATRLQLSLCEPVLTPEGLLSVGASIGTAVTIDRGDVWDLDQMLAQADASMYAAKSERARRRQPVLTACESRPGVRALA</sequence>
<dbReference type="PANTHER" id="PTHR46663:SF4">
    <property type="entry name" value="DIGUANYLATE CYCLASE DGCT-RELATED"/>
    <property type="match status" value="1"/>
</dbReference>
<dbReference type="InterPro" id="IPR043128">
    <property type="entry name" value="Rev_trsase/Diguanyl_cyclase"/>
</dbReference>
<dbReference type="Gene3D" id="3.30.70.270">
    <property type="match status" value="1"/>
</dbReference>
<keyword evidence="1" id="KW-0472">Membrane</keyword>
<dbReference type="InterPro" id="IPR000160">
    <property type="entry name" value="GGDEF_dom"/>
</dbReference>
<comment type="caution">
    <text evidence="3">The sequence shown here is derived from an EMBL/GenBank/DDBJ whole genome shotgun (WGS) entry which is preliminary data.</text>
</comment>
<dbReference type="InterPro" id="IPR052163">
    <property type="entry name" value="DGC-Regulatory_Protein"/>
</dbReference>
<dbReference type="CDD" id="cd01949">
    <property type="entry name" value="GGDEF"/>
    <property type="match status" value="1"/>
</dbReference>
<evidence type="ECO:0000256" key="1">
    <source>
        <dbReference type="SAM" id="Phobius"/>
    </source>
</evidence>
<dbReference type="PROSITE" id="PS50887">
    <property type="entry name" value="GGDEF"/>
    <property type="match status" value="1"/>
</dbReference>
<name>A0ABP6ST71_9ACTN</name>
<gene>
    <name evidence="3" type="ORF">GCM10020369_09500</name>
</gene>
<evidence type="ECO:0000259" key="2">
    <source>
        <dbReference type="PROSITE" id="PS50887"/>
    </source>
</evidence>
<dbReference type="Pfam" id="PF00990">
    <property type="entry name" value="GGDEF"/>
    <property type="match status" value="1"/>
</dbReference>
<feature type="domain" description="GGDEF" evidence="2">
    <location>
        <begin position="252"/>
        <end position="387"/>
    </location>
</feature>
<dbReference type="SUPFAM" id="SSF55073">
    <property type="entry name" value="Nucleotide cyclase"/>
    <property type="match status" value="1"/>
</dbReference>
<feature type="transmembrane region" description="Helical" evidence="1">
    <location>
        <begin position="152"/>
        <end position="169"/>
    </location>
</feature>
<dbReference type="InterPro" id="IPR029787">
    <property type="entry name" value="Nucleotide_cyclase"/>
</dbReference>
<reference evidence="4" key="1">
    <citation type="journal article" date="2019" name="Int. J. Syst. Evol. Microbiol.">
        <title>The Global Catalogue of Microorganisms (GCM) 10K type strain sequencing project: providing services to taxonomists for standard genome sequencing and annotation.</title>
        <authorList>
            <consortium name="The Broad Institute Genomics Platform"/>
            <consortium name="The Broad Institute Genome Sequencing Center for Infectious Disease"/>
            <person name="Wu L."/>
            <person name="Ma J."/>
        </authorList>
    </citation>
    <scope>NUCLEOTIDE SEQUENCE [LARGE SCALE GENOMIC DNA]</scope>
    <source>
        <strain evidence="4">JCM 9458</strain>
    </source>
</reference>
<evidence type="ECO:0000313" key="4">
    <source>
        <dbReference type="Proteomes" id="UP001501676"/>
    </source>
</evidence>
<dbReference type="NCBIfam" id="TIGR00254">
    <property type="entry name" value="GGDEF"/>
    <property type="match status" value="1"/>
</dbReference>
<accession>A0ABP6ST71</accession>
<dbReference type="EMBL" id="BAAAYN010000005">
    <property type="protein sequence ID" value="GAA3383475.1"/>
    <property type="molecule type" value="Genomic_DNA"/>
</dbReference>
<keyword evidence="4" id="KW-1185">Reference proteome</keyword>
<feature type="transmembrane region" description="Helical" evidence="1">
    <location>
        <begin position="189"/>
        <end position="205"/>
    </location>
</feature>
<protein>
    <recommendedName>
        <fullName evidence="2">GGDEF domain-containing protein</fullName>
    </recommendedName>
</protein>
<proteinExistence type="predicted"/>